<dbReference type="Proteomes" id="UP001595530">
    <property type="component" value="Unassembled WGS sequence"/>
</dbReference>
<organism evidence="1 2">
    <name type="scientific">Undibacterium arcticum</name>
    <dbReference type="NCBI Taxonomy" id="1762892"/>
    <lineage>
        <taxon>Bacteria</taxon>
        <taxon>Pseudomonadati</taxon>
        <taxon>Pseudomonadota</taxon>
        <taxon>Betaproteobacteria</taxon>
        <taxon>Burkholderiales</taxon>
        <taxon>Oxalobacteraceae</taxon>
        <taxon>Undibacterium</taxon>
    </lineage>
</organism>
<gene>
    <name evidence="1" type="ORF">ACFOFO_16325</name>
</gene>
<accession>A0ABV7F350</accession>
<name>A0ABV7F350_9BURK</name>
<dbReference type="RefSeq" id="WP_390329356.1">
    <property type="nucleotide sequence ID" value="NZ_JBHRTP010000052.1"/>
</dbReference>
<comment type="caution">
    <text evidence="1">The sequence shown here is derived from an EMBL/GenBank/DDBJ whole genome shotgun (WGS) entry which is preliminary data.</text>
</comment>
<evidence type="ECO:0000313" key="2">
    <source>
        <dbReference type="Proteomes" id="UP001595530"/>
    </source>
</evidence>
<proteinExistence type="predicted"/>
<reference evidence="2" key="1">
    <citation type="journal article" date="2019" name="Int. J. Syst. Evol. Microbiol.">
        <title>The Global Catalogue of Microorganisms (GCM) 10K type strain sequencing project: providing services to taxonomists for standard genome sequencing and annotation.</title>
        <authorList>
            <consortium name="The Broad Institute Genomics Platform"/>
            <consortium name="The Broad Institute Genome Sequencing Center for Infectious Disease"/>
            <person name="Wu L."/>
            <person name="Ma J."/>
        </authorList>
    </citation>
    <scope>NUCLEOTIDE SEQUENCE [LARGE SCALE GENOMIC DNA]</scope>
    <source>
        <strain evidence="2">KCTC 42986</strain>
    </source>
</reference>
<sequence>MGKRYEFKLGKKGVELLMADLITSQVAWRVGRCERIHISRIFEASHVGAALCRRGLKHRHLIPAFEGAARVCEAIHARCCNRPGWYDVSQSEMEAIEHAMDLLQELYKITLASEVLKVLVAQKARLGLKNSESGMKIHAP</sequence>
<keyword evidence="2" id="KW-1185">Reference proteome</keyword>
<evidence type="ECO:0000313" key="1">
    <source>
        <dbReference type="EMBL" id="MFC3109509.1"/>
    </source>
</evidence>
<dbReference type="EMBL" id="JBHRTP010000052">
    <property type="protein sequence ID" value="MFC3109509.1"/>
    <property type="molecule type" value="Genomic_DNA"/>
</dbReference>
<evidence type="ECO:0008006" key="3">
    <source>
        <dbReference type="Google" id="ProtNLM"/>
    </source>
</evidence>
<protein>
    <recommendedName>
        <fullName evidence="3">Four helix bundle protein</fullName>
    </recommendedName>
</protein>